<keyword evidence="3" id="KW-0731">Sigma factor</keyword>
<dbReference type="InterPro" id="IPR007627">
    <property type="entry name" value="RNA_pol_sigma70_r2"/>
</dbReference>
<dbReference type="Gene3D" id="1.10.1740.10">
    <property type="match status" value="1"/>
</dbReference>
<keyword evidence="9" id="KW-1185">Reference proteome</keyword>
<dbReference type="PANTHER" id="PTHR43133:SF50">
    <property type="entry name" value="ECF RNA POLYMERASE SIGMA FACTOR SIGM"/>
    <property type="match status" value="1"/>
</dbReference>
<dbReference type="NCBIfam" id="TIGR02983">
    <property type="entry name" value="SigE-fam_strep"/>
    <property type="match status" value="1"/>
</dbReference>
<keyword evidence="2" id="KW-0805">Transcription regulation</keyword>
<dbReference type="PANTHER" id="PTHR43133">
    <property type="entry name" value="RNA POLYMERASE ECF-TYPE SIGMA FACTO"/>
    <property type="match status" value="1"/>
</dbReference>
<dbReference type="InterPro" id="IPR013325">
    <property type="entry name" value="RNA_pol_sigma_r2"/>
</dbReference>
<dbReference type="InterPro" id="IPR013249">
    <property type="entry name" value="RNA_pol_sigma70_r4_t2"/>
</dbReference>
<evidence type="ECO:0000256" key="5">
    <source>
        <dbReference type="ARBA" id="ARBA00023163"/>
    </source>
</evidence>
<dbReference type="SUPFAM" id="SSF88946">
    <property type="entry name" value="Sigma2 domain of RNA polymerase sigma factors"/>
    <property type="match status" value="1"/>
</dbReference>
<dbReference type="RefSeq" id="WP_344505798.1">
    <property type="nucleotide sequence ID" value="NZ_BAAAQD010000013.1"/>
</dbReference>
<feature type="domain" description="RNA polymerase sigma-70 region 2" evidence="6">
    <location>
        <begin position="21"/>
        <end position="81"/>
    </location>
</feature>
<evidence type="ECO:0000313" key="9">
    <source>
        <dbReference type="Proteomes" id="UP001501470"/>
    </source>
</evidence>
<sequence>MTRTPAPPEGFAEFVAARSHVLLRAAWLLTGDAGRAEDLLQTALARSWQHWDRIAVGGSPEAYVRRVLYTTYSSWWQRRWRGELPSAAPPERASGEDVAAESAGRDGVRRALARLTGRQRAVVVLRYVEDRTVAETAELLGCTEGTVKTLAFRALRALREDDAVRALLIDEGIDEGIGEGIDGGVRHHDAS</sequence>
<dbReference type="InterPro" id="IPR014325">
    <property type="entry name" value="RNA_pol_sigma-E_actinobac"/>
</dbReference>
<proteinExistence type="inferred from homology"/>
<dbReference type="CDD" id="cd06171">
    <property type="entry name" value="Sigma70_r4"/>
    <property type="match status" value="1"/>
</dbReference>
<evidence type="ECO:0000256" key="4">
    <source>
        <dbReference type="ARBA" id="ARBA00023125"/>
    </source>
</evidence>
<dbReference type="Gene3D" id="1.10.10.10">
    <property type="entry name" value="Winged helix-like DNA-binding domain superfamily/Winged helix DNA-binding domain"/>
    <property type="match status" value="1"/>
</dbReference>
<comment type="similarity">
    <text evidence="1">Belongs to the sigma-70 factor family. ECF subfamily.</text>
</comment>
<keyword evidence="5" id="KW-0804">Transcription</keyword>
<protein>
    <submittedName>
        <fullName evidence="8">SigE family RNA polymerase sigma factor</fullName>
    </submittedName>
</protein>
<dbReference type="EMBL" id="BAAAQD010000013">
    <property type="protein sequence ID" value="GAA1534944.1"/>
    <property type="molecule type" value="Genomic_DNA"/>
</dbReference>
<evidence type="ECO:0000256" key="1">
    <source>
        <dbReference type="ARBA" id="ARBA00010641"/>
    </source>
</evidence>
<name>A0ABN2B6J1_9ACTN</name>
<dbReference type="InterPro" id="IPR039425">
    <property type="entry name" value="RNA_pol_sigma-70-like"/>
</dbReference>
<feature type="domain" description="RNA polymerase sigma factor 70 region 4 type 2" evidence="7">
    <location>
        <begin position="108"/>
        <end position="158"/>
    </location>
</feature>
<evidence type="ECO:0000256" key="2">
    <source>
        <dbReference type="ARBA" id="ARBA00023015"/>
    </source>
</evidence>
<evidence type="ECO:0000259" key="7">
    <source>
        <dbReference type="Pfam" id="PF08281"/>
    </source>
</evidence>
<evidence type="ECO:0000256" key="3">
    <source>
        <dbReference type="ARBA" id="ARBA00023082"/>
    </source>
</evidence>
<dbReference type="Pfam" id="PF04542">
    <property type="entry name" value="Sigma70_r2"/>
    <property type="match status" value="1"/>
</dbReference>
<gene>
    <name evidence="8" type="ORF">GCM10009827_061420</name>
</gene>
<evidence type="ECO:0000259" key="6">
    <source>
        <dbReference type="Pfam" id="PF04542"/>
    </source>
</evidence>
<dbReference type="Proteomes" id="UP001501470">
    <property type="component" value="Unassembled WGS sequence"/>
</dbReference>
<dbReference type="Pfam" id="PF08281">
    <property type="entry name" value="Sigma70_r4_2"/>
    <property type="match status" value="1"/>
</dbReference>
<evidence type="ECO:0000313" key="8">
    <source>
        <dbReference type="EMBL" id="GAA1534944.1"/>
    </source>
</evidence>
<dbReference type="InterPro" id="IPR014284">
    <property type="entry name" value="RNA_pol_sigma-70_dom"/>
</dbReference>
<organism evidence="8 9">
    <name type="scientific">Dactylosporangium maewongense</name>
    <dbReference type="NCBI Taxonomy" id="634393"/>
    <lineage>
        <taxon>Bacteria</taxon>
        <taxon>Bacillati</taxon>
        <taxon>Actinomycetota</taxon>
        <taxon>Actinomycetes</taxon>
        <taxon>Micromonosporales</taxon>
        <taxon>Micromonosporaceae</taxon>
        <taxon>Dactylosporangium</taxon>
    </lineage>
</organism>
<comment type="caution">
    <text evidence="8">The sequence shown here is derived from an EMBL/GenBank/DDBJ whole genome shotgun (WGS) entry which is preliminary data.</text>
</comment>
<dbReference type="InterPro" id="IPR036388">
    <property type="entry name" value="WH-like_DNA-bd_sf"/>
</dbReference>
<dbReference type="InterPro" id="IPR013324">
    <property type="entry name" value="RNA_pol_sigma_r3/r4-like"/>
</dbReference>
<reference evidence="8 9" key="1">
    <citation type="journal article" date="2019" name="Int. J. Syst. Evol. Microbiol.">
        <title>The Global Catalogue of Microorganisms (GCM) 10K type strain sequencing project: providing services to taxonomists for standard genome sequencing and annotation.</title>
        <authorList>
            <consortium name="The Broad Institute Genomics Platform"/>
            <consortium name="The Broad Institute Genome Sequencing Center for Infectious Disease"/>
            <person name="Wu L."/>
            <person name="Ma J."/>
        </authorList>
    </citation>
    <scope>NUCLEOTIDE SEQUENCE [LARGE SCALE GENOMIC DNA]</scope>
    <source>
        <strain evidence="8 9">JCM 15933</strain>
    </source>
</reference>
<accession>A0ABN2B6J1</accession>
<dbReference type="NCBIfam" id="TIGR02937">
    <property type="entry name" value="sigma70-ECF"/>
    <property type="match status" value="1"/>
</dbReference>
<keyword evidence="4" id="KW-0238">DNA-binding</keyword>
<dbReference type="SUPFAM" id="SSF88659">
    <property type="entry name" value="Sigma3 and sigma4 domains of RNA polymerase sigma factors"/>
    <property type="match status" value="1"/>
</dbReference>